<comment type="caution">
    <text evidence="2">The sequence shown here is derived from an EMBL/GenBank/DDBJ whole genome shotgun (WGS) entry which is preliminary data.</text>
</comment>
<accession>A0AAV4S6B6</accession>
<name>A0AAV4S6B6_9ARAC</name>
<dbReference type="AlphaFoldDB" id="A0AAV4S6B6"/>
<feature type="chain" id="PRO_5043528683" description="Secreted protein" evidence="1">
    <location>
        <begin position="19"/>
        <end position="82"/>
    </location>
</feature>
<organism evidence="2 3">
    <name type="scientific">Caerostris darwini</name>
    <dbReference type="NCBI Taxonomy" id="1538125"/>
    <lineage>
        <taxon>Eukaryota</taxon>
        <taxon>Metazoa</taxon>
        <taxon>Ecdysozoa</taxon>
        <taxon>Arthropoda</taxon>
        <taxon>Chelicerata</taxon>
        <taxon>Arachnida</taxon>
        <taxon>Araneae</taxon>
        <taxon>Araneomorphae</taxon>
        <taxon>Entelegynae</taxon>
        <taxon>Araneoidea</taxon>
        <taxon>Araneidae</taxon>
        <taxon>Caerostris</taxon>
    </lineage>
</organism>
<reference evidence="2 3" key="1">
    <citation type="submission" date="2021-06" db="EMBL/GenBank/DDBJ databases">
        <title>Caerostris darwini draft genome.</title>
        <authorList>
            <person name="Kono N."/>
            <person name="Arakawa K."/>
        </authorList>
    </citation>
    <scope>NUCLEOTIDE SEQUENCE [LARGE SCALE GENOMIC DNA]</scope>
</reference>
<evidence type="ECO:0000313" key="3">
    <source>
        <dbReference type="Proteomes" id="UP001054837"/>
    </source>
</evidence>
<dbReference type="Proteomes" id="UP001054837">
    <property type="component" value="Unassembled WGS sequence"/>
</dbReference>
<feature type="signal peptide" evidence="1">
    <location>
        <begin position="1"/>
        <end position="18"/>
    </location>
</feature>
<protein>
    <recommendedName>
        <fullName evidence="4">Secreted protein</fullName>
    </recommendedName>
</protein>
<evidence type="ECO:0000256" key="1">
    <source>
        <dbReference type="SAM" id="SignalP"/>
    </source>
</evidence>
<keyword evidence="3" id="KW-1185">Reference proteome</keyword>
<gene>
    <name evidence="2" type="ORF">CDAR_87981</name>
</gene>
<evidence type="ECO:0008006" key="4">
    <source>
        <dbReference type="Google" id="ProtNLM"/>
    </source>
</evidence>
<proteinExistence type="predicted"/>
<sequence>MKTVRFILLVSLLAGILSVNVARRHCACGYLCKANDLRGRAKIGVCVCNCDEFRQKSEMSKEKQLQESLRYMYDIPYEELEE</sequence>
<evidence type="ECO:0000313" key="2">
    <source>
        <dbReference type="EMBL" id="GIY28494.1"/>
    </source>
</evidence>
<keyword evidence="1" id="KW-0732">Signal</keyword>
<dbReference type="EMBL" id="BPLQ01007175">
    <property type="protein sequence ID" value="GIY28494.1"/>
    <property type="molecule type" value="Genomic_DNA"/>
</dbReference>